<keyword evidence="3" id="KW-0479">Metal-binding</keyword>
<gene>
    <name evidence="8" type="primary">topA</name>
    <name evidence="12" type="ORF">BAQU_1405</name>
</gene>
<feature type="region of interest" description="Disordered" evidence="9">
    <location>
        <begin position="859"/>
        <end position="886"/>
    </location>
</feature>
<dbReference type="PANTHER" id="PTHR42785:SF1">
    <property type="entry name" value="DNA TOPOISOMERASE"/>
    <property type="match status" value="1"/>
</dbReference>
<dbReference type="RefSeq" id="WP_094694295.1">
    <property type="nucleotide sequence ID" value="NZ_CALENZ010000024.1"/>
</dbReference>
<dbReference type="InterPro" id="IPR023405">
    <property type="entry name" value="Topo_IA_core_domain"/>
</dbReference>
<feature type="compositionally biased region" description="Low complexity" evidence="9">
    <location>
        <begin position="737"/>
        <end position="753"/>
    </location>
</feature>
<feature type="region of interest" description="Disordered" evidence="9">
    <location>
        <begin position="458"/>
        <end position="486"/>
    </location>
</feature>
<dbReference type="InterPro" id="IPR006171">
    <property type="entry name" value="TOPRIM_dom"/>
</dbReference>
<keyword evidence="6 8" id="KW-0238">DNA-binding</keyword>
<dbReference type="SUPFAM" id="SSF56712">
    <property type="entry name" value="Prokaryotic type I DNA topoisomerase"/>
    <property type="match status" value="1"/>
</dbReference>
<feature type="compositionally biased region" description="Polar residues" evidence="9">
    <location>
        <begin position="291"/>
        <end position="303"/>
    </location>
</feature>
<name>A0A261G3R4_9BIFI</name>
<feature type="compositionally biased region" description="Polar residues" evidence="9">
    <location>
        <begin position="904"/>
        <end position="913"/>
    </location>
</feature>
<dbReference type="PROSITE" id="PS52039">
    <property type="entry name" value="TOPO_IA_2"/>
    <property type="match status" value="1"/>
</dbReference>
<dbReference type="GO" id="GO:0046872">
    <property type="term" value="F:metal ion binding"/>
    <property type="evidence" value="ECO:0007669"/>
    <property type="project" value="UniProtKB-KW"/>
</dbReference>
<evidence type="ECO:0000256" key="6">
    <source>
        <dbReference type="ARBA" id="ARBA00023125"/>
    </source>
</evidence>
<evidence type="ECO:0000259" key="10">
    <source>
        <dbReference type="PROSITE" id="PS50880"/>
    </source>
</evidence>
<feature type="site" description="Interaction with DNA" evidence="8">
    <location>
        <position position="328"/>
    </location>
</feature>
<evidence type="ECO:0000256" key="1">
    <source>
        <dbReference type="ARBA" id="ARBA00000213"/>
    </source>
</evidence>
<comment type="similarity">
    <text evidence="2 8">Belongs to the type IA topoisomerase family.</text>
</comment>
<dbReference type="PANTHER" id="PTHR42785">
    <property type="entry name" value="DNA TOPOISOMERASE, TYPE IA, CORE"/>
    <property type="match status" value="1"/>
</dbReference>
<dbReference type="InterPro" id="IPR013824">
    <property type="entry name" value="Topo_IA_cen_sub1"/>
</dbReference>
<feature type="compositionally biased region" description="Basic and acidic residues" evidence="9">
    <location>
        <begin position="465"/>
        <end position="479"/>
    </location>
</feature>
<dbReference type="InterPro" id="IPR000380">
    <property type="entry name" value="Topo_IA"/>
</dbReference>
<comment type="caution">
    <text evidence="12">The sequence shown here is derived from an EMBL/GenBank/DDBJ whole genome shotgun (WGS) entry which is preliminary data.</text>
</comment>
<accession>A0A261G3R4</accession>
<dbReference type="SMART" id="SM00436">
    <property type="entry name" value="TOP1Bc"/>
    <property type="match status" value="1"/>
</dbReference>
<dbReference type="SMART" id="SM00437">
    <property type="entry name" value="TOP1Ac"/>
    <property type="match status" value="1"/>
</dbReference>
<protein>
    <recommendedName>
        <fullName evidence="8">DNA topoisomerase 1</fullName>
        <ecNumber evidence="8">5.6.2.1</ecNumber>
    </recommendedName>
    <alternativeName>
        <fullName evidence="8">DNA topoisomerase I</fullName>
    </alternativeName>
</protein>
<evidence type="ECO:0000313" key="12">
    <source>
        <dbReference type="EMBL" id="OZG66071.1"/>
    </source>
</evidence>
<sequence>MATGRKLVIVESPTKAKKIGGYLGDGYTVMASVGHIRDLAQPSQVPSAQKSHFGKFGVDVDDGFKPYYIVDGNKKKTVAELKSALKSADELYLATDEDREGEAIAWHLVQTLKPKVPVKRMVFHEITRDAIRASLNKTRNVDDNMVDAQETRRVLDRLYGYELSPVLWRKVGPGLSAGRVQSVATRLIVERERERMNFVRTAYWDIVATLIAADSQETSFPARLVELGNRRVAGSKDFDDQGKPTPACQKDNALLVDEALANRLAEELKPADFIVTGLDTKPYRRRPQPPFTTSTLQQTAGNRLSMSSRSTMRAAQGLYENGYITYMRTDSVTLSQEAIEAARDDVRERYGKEYLSERPKQYTTKTAGAQEAHECIRPAGAHFKSPDELASLVPPDQLKLYTLIWRRTLASQMADATGSTATVHMQAETHSQGKAHFQASGTVIDFLGFMKALGEATGSRAHAGKTHESPEGDRHHEESSNVALPQLDRGDVLKAKDVSSDGHETQPPARYTEATLVKTLEAREIGRPSTYASIISTIIDRGYVYERGRALIPSWLAFSVIRLLESNFPQYVDYHFTAQMENGLDMIAHGKEKGKDWLTDFYFGAGEHSAKTTSQIHEGLQKQVAQLGDIDARAINTIAIGDGLQVRVGRYGPYLEDTVNTDEEGNPKRASLPETVAPDELTIEKGHELIATNSGGPRELGEDPETHGKVEVRKGRFGPYVALTLPEAVETEQTSGSTRKTSAKAASKTASKSTRSKSTKKAAASKPKMASLFKTMDPETISLDDALRLLRLPRTVGEIEEADDKTGEIHQSTIMASNGRYGPYLTKSLPDGKSDTRSLGSEDEIFTVDLDKAKELFAQPKYGNRRRGAAKPPLRELGPDPDNGKAVTIKDGFYGAYITDGETNRTLPKQYTPESIEPAQAFALLAEKRAAGPSKRRSSKAKGTRRKAPARKTTATASAAKKTTARKTATRRTSTASKSAATTARTSGRARKSSAEGQVKEA</sequence>
<dbReference type="InterPro" id="IPR025589">
    <property type="entry name" value="Toprim_C_rpt"/>
</dbReference>
<dbReference type="GeneID" id="98296072"/>
<feature type="region of interest" description="Disordered" evidence="9">
    <location>
        <begin position="728"/>
        <end position="766"/>
    </location>
</feature>
<keyword evidence="7 8" id="KW-0413">Isomerase</keyword>
<dbReference type="InterPro" id="IPR034149">
    <property type="entry name" value="TOPRIM_TopoI"/>
</dbReference>
<dbReference type="InterPro" id="IPR005733">
    <property type="entry name" value="TopoI_bac-type"/>
</dbReference>
<evidence type="ECO:0000256" key="9">
    <source>
        <dbReference type="SAM" id="MobiDB-lite"/>
    </source>
</evidence>
<comment type="subunit">
    <text evidence="8">Monomer.</text>
</comment>
<dbReference type="InterPro" id="IPR028612">
    <property type="entry name" value="Topoisom_1_IA"/>
</dbReference>
<keyword evidence="4" id="KW-0460">Magnesium</keyword>
<dbReference type="EC" id="5.6.2.1" evidence="8"/>
<dbReference type="Proteomes" id="UP000216451">
    <property type="component" value="Unassembled WGS sequence"/>
</dbReference>
<feature type="active site" description="O-(5'-phospho-DNA)-tyrosine intermediate" evidence="8">
    <location>
        <position position="326"/>
    </location>
</feature>
<dbReference type="Gene3D" id="1.10.290.10">
    <property type="entry name" value="Topoisomerase I, domain 4"/>
    <property type="match status" value="1"/>
</dbReference>
<dbReference type="Pfam" id="PF01131">
    <property type="entry name" value="Topoisom_bac"/>
    <property type="match status" value="1"/>
</dbReference>
<dbReference type="SMART" id="SM00493">
    <property type="entry name" value="TOPRIM"/>
    <property type="match status" value="1"/>
</dbReference>
<evidence type="ECO:0000256" key="2">
    <source>
        <dbReference type="ARBA" id="ARBA00009446"/>
    </source>
</evidence>
<feature type="compositionally biased region" description="Low complexity" evidence="9">
    <location>
        <begin position="951"/>
        <end position="962"/>
    </location>
</feature>
<comment type="catalytic activity">
    <reaction evidence="1 8">
        <text>ATP-independent breakage of single-stranded DNA, followed by passage and rejoining.</text>
        <dbReference type="EC" id="5.6.2.1"/>
    </reaction>
</comment>
<dbReference type="Gene3D" id="3.40.50.140">
    <property type="match status" value="1"/>
</dbReference>
<dbReference type="GO" id="GO:0006265">
    <property type="term" value="P:DNA topological change"/>
    <property type="evidence" value="ECO:0007669"/>
    <property type="project" value="UniProtKB-UniRule"/>
</dbReference>
<evidence type="ECO:0000256" key="4">
    <source>
        <dbReference type="ARBA" id="ARBA00022842"/>
    </source>
</evidence>
<feature type="compositionally biased region" description="Low complexity" evidence="9">
    <location>
        <begin position="971"/>
        <end position="987"/>
    </location>
</feature>
<dbReference type="PROSITE" id="PS50880">
    <property type="entry name" value="TOPRIM"/>
    <property type="match status" value="1"/>
</dbReference>
<feature type="site" description="Interaction with DNA" evidence="8">
    <location>
        <position position="156"/>
    </location>
</feature>
<dbReference type="InterPro" id="IPR013826">
    <property type="entry name" value="Topo_IA_cen_sub3"/>
</dbReference>
<keyword evidence="5 8" id="KW-0799">Topoisomerase</keyword>
<dbReference type="PROSITE" id="PS00396">
    <property type="entry name" value="TOPO_IA_1"/>
    <property type="match status" value="1"/>
</dbReference>
<dbReference type="Pfam" id="PF13368">
    <property type="entry name" value="Toprim_C_rpt"/>
    <property type="match status" value="4"/>
</dbReference>
<dbReference type="CDD" id="cd03363">
    <property type="entry name" value="TOPRIM_TopoIA_TopoI"/>
    <property type="match status" value="1"/>
</dbReference>
<feature type="region of interest" description="Interaction with DNA" evidence="8">
    <location>
        <begin position="176"/>
        <end position="181"/>
    </location>
</feature>
<feature type="site" description="Interaction with DNA" evidence="8">
    <location>
        <position position="541"/>
    </location>
</feature>
<evidence type="ECO:0000256" key="7">
    <source>
        <dbReference type="ARBA" id="ARBA00023235"/>
    </source>
</evidence>
<comment type="function">
    <text evidence="8">Releases the supercoiling and torsional tension of DNA, which is introduced during the DNA replication and transcription, by transiently cleaving and rejoining one strand of the DNA duplex. Introduces a single-strand break via transesterification at a target site in duplex DNA. The scissile phosphodiester is attacked by the catalytic tyrosine of the enzyme, resulting in the formation of a DNA-(5'-phosphotyrosyl)-enzyme intermediate and the expulsion of a 3'-OH DNA strand. The free DNA strand then undergoes passage around the unbroken strand, thus removing DNA supercoils. Finally, in the religation step, the DNA 3'-OH attacks the covalent intermediate to expel the active-site tyrosine and restore the DNA phosphodiester backbone.</text>
</comment>
<feature type="compositionally biased region" description="Basic residues" evidence="9">
    <location>
        <begin position="934"/>
        <end position="950"/>
    </location>
</feature>
<dbReference type="EMBL" id="MWXA01000006">
    <property type="protein sequence ID" value="OZG66071.1"/>
    <property type="molecule type" value="Genomic_DNA"/>
</dbReference>
<feature type="site" description="Interaction with DNA" evidence="8">
    <location>
        <position position="168"/>
    </location>
</feature>
<feature type="site" description="Interaction with DNA" evidence="8">
    <location>
        <position position="153"/>
    </location>
</feature>
<dbReference type="AlphaFoldDB" id="A0A261G3R4"/>
<dbReference type="InterPro" id="IPR013497">
    <property type="entry name" value="Topo_IA_cen"/>
</dbReference>
<evidence type="ECO:0000256" key="5">
    <source>
        <dbReference type="ARBA" id="ARBA00023029"/>
    </source>
</evidence>
<keyword evidence="13" id="KW-1185">Reference proteome</keyword>
<feature type="domain" description="Toprim" evidence="10">
    <location>
        <begin position="5"/>
        <end position="127"/>
    </location>
</feature>
<dbReference type="HAMAP" id="MF_00952">
    <property type="entry name" value="Topoisom_1_prok"/>
    <property type="match status" value="1"/>
</dbReference>
<evidence type="ECO:0000313" key="13">
    <source>
        <dbReference type="Proteomes" id="UP000216451"/>
    </source>
</evidence>
<dbReference type="InterPro" id="IPR013825">
    <property type="entry name" value="Topo_IA_cen_sub2"/>
</dbReference>
<dbReference type="GO" id="GO:0003917">
    <property type="term" value="F:DNA topoisomerase type I (single strand cut, ATP-independent) activity"/>
    <property type="evidence" value="ECO:0007669"/>
    <property type="project" value="UniProtKB-UniRule"/>
</dbReference>
<dbReference type="CDD" id="cd00186">
    <property type="entry name" value="TOP1Ac"/>
    <property type="match status" value="1"/>
</dbReference>
<dbReference type="Gene3D" id="2.70.20.10">
    <property type="entry name" value="Topoisomerase I, domain 3"/>
    <property type="match status" value="1"/>
</dbReference>
<feature type="site" description="Interaction with DNA" evidence="8">
    <location>
        <position position="152"/>
    </location>
</feature>
<evidence type="ECO:0000259" key="11">
    <source>
        <dbReference type="PROSITE" id="PS52039"/>
    </source>
</evidence>
<feature type="domain" description="Topo IA-type catalytic" evidence="11">
    <location>
        <begin position="142"/>
        <end position="609"/>
    </location>
</feature>
<dbReference type="Pfam" id="PF01751">
    <property type="entry name" value="Toprim"/>
    <property type="match status" value="1"/>
</dbReference>
<dbReference type="InterPro" id="IPR003602">
    <property type="entry name" value="Topo_IA_DNA-bd_dom"/>
</dbReference>
<dbReference type="OrthoDB" id="9804262at2"/>
<feature type="region of interest" description="Disordered" evidence="9">
    <location>
        <begin position="899"/>
        <end position="1002"/>
    </location>
</feature>
<dbReference type="InterPro" id="IPR023406">
    <property type="entry name" value="Topo_IA_AS"/>
</dbReference>
<organism evidence="12 13">
    <name type="scientific">Bifidobacterium aquikefiri</name>
    <dbReference type="NCBI Taxonomy" id="1653207"/>
    <lineage>
        <taxon>Bacteria</taxon>
        <taxon>Bacillati</taxon>
        <taxon>Actinomycetota</taxon>
        <taxon>Actinomycetes</taxon>
        <taxon>Bifidobacteriales</taxon>
        <taxon>Bifidobacteriaceae</taxon>
        <taxon>Bifidobacterium</taxon>
    </lineage>
</organism>
<dbReference type="Gene3D" id="1.10.460.10">
    <property type="entry name" value="Topoisomerase I, domain 2"/>
    <property type="match status" value="1"/>
</dbReference>
<dbReference type="NCBIfam" id="TIGR01051">
    <property type="entry name" value="topA_bact"/>
    <property type="match status" value="1"/>
</dbReference>
<dbReference type="GO" id="GO:0003677">
    <property type="term" value="F:DNA binding"/>
    <property type="evidence" value="ECO:0007669"/>
    <property type="project" value="UniProtKB-KW"/>
</dbReference>
<feature type="site" description="Interaction with DNA" evidence="8">
    <location>
        <position position="161"/>
    </location>
</feature>
<feature type="region of interest" description="Disordered" evidence="9">
    <location>
        <begin position="284"/>
        <end position="303"/>
    </location>
</feature>
<dbReference type="InterPro" id="IPR003601">
    <property type="entry name" value="Topo_IA_2"/>
</dbReference>
<feature type="site" description="Interaction with DNA" evidence="8">
    <location>
        <position position="35"/>
    </location>
</feature>
<evidence type="ECO:0000256" key="3">
    <source>
        <dbReference type="ARBA" id="ARBA00022723"/>
    </source>
</evidence>
<proteinExistence type="inferred from homology"/>
<evidence type="ECO:0000256" key="8">
    <source>
        <dbReference type="HAMAP-Rule" id="MF_00952"/>
    </source>
</evidence>
<dbReference type="PRINTS" id="PR00417">
    <property type="entry name" value="PRTPISMRASEI"/>
</dbReference>
<reference evidence="12 13" key="1">
    <citation type="journal article" date="2017" name="BMC Genomics">
        <title>Comparative genomic and phylogenomic analyses of the Bifidobacteriaceae family.</title>
        <authorList>
            <person name="Lugli G.A."/>
            <person name="Milani C."/>
            <person name="Turroni F."/>
            <person name="Duranti S."/>
            <person name="Mancabelli L."/>
            <person name="Mangifesta M."/>
            <person name="Ferrario C."/>
            <person name="Modesto M."/>
            <person name="Mattarelli P."/>
            <person name="Jiri K."/>
            <person name="van Sinderen D."/>
            <person name="Ventura M."/>
        </authorList>
    </citation>
    <scope>NUCLEOTIDE SEQUENCE [LARGE SCALE GENOMIC DNA]</scope>
    <source>
        <strain evidence="12 13">LMG 28769</strain>
    </source>
</reference>